<gene>
    <name evidence="5" type="ORF">RASY3_11690</name>
</gene>
<dbReference type="RefSeq" id="WP_037288342.1">
    <property type="nucleotide sequence ID" value="NZ_JEOB01000003.1"/>
</dbReference>
<dbReference type="AlphaFoldDB" id="A0A011V0I7"/>
<keyword evidence="2" id="KW-0012">Acyltransferase</keyword>
<dbReference type="PROSITE" id="PS51186">
    <property type="entry name" value="GNAT"/>
    <property type="match status" value="1"/>
</dbReference>
<dbReference type="Gene3D" id="3.40.630.30">
    <property type="match status" value="1"/>
</dbReference>
<proteinExistence type="inferred from homology"/>
<protein>
    <recommendedName>
        <fullName evidence="3">[Ribosomal protein bS18]-alanine N-acetyltransferase</fullName>
        <ecNumber evidence="3">2.3.1.266</ecNumber>
    </recommendedName>
</protein>
<comment type="subcellular location">
    <subcellularLocation>
        <location evidence="3">Cytoplasm</location>
    </subcellularLocation>
</comment>
<evidence type="ECO:0000313" key="5">
    <source>
        <dbReference type="EMBL" id="EXM38967.1"/>
    </source>
</evidence>
<keyword evidence="1 5" id="KW-0808">Transferase</keyword>
<evidence type="ECO:0000256" key="2">
    <source>
        <dbReference type="ARBA" id="ARBA00023315"/>
    </source>
</evidence>
<comment type="caution">
    <text evidence="5">The sequence shown here is derived from an EMBL/GenBank/DDBJ whole genome shotgun (WGS) entry which is preliminary data.</text>
</comment>
<keyword evidence="6" id="KW-1185">Reference proteome</keyword>
<dbReference type="GO" id="GO:0008999">
    <property type="term" value="F:protein-N-terminal-alanine acetyltransferase activity"/>
    <property type="evidence" value="ECO:0007669"/>
    <property type="project" value="UniProtKB-EC"/>
</dbReference>
<dbReference type="GO" id="GO:0005737">
    <property type="term" value="C:cytoplasm"/>
    <property type="evidence" value="ECO:0007669"/>
    <property type="project" value="UniProtKB-SubCell"/>
</dbReference>
<dbReference type="EMBL" id="JEOB01000003">
    <property type="protein sequence ID" value="EXM38967.1"/>
    <property type="molecule type" value="Genomic_DNA"/>
</dbReference>
<accession>A0A011V0I7</accession>
<evidence type="ECO:0000313" key="6">
    <source>
        <dbReference type="Proteomes" id="UP000021369"/>
    </source>
</evidence>
<dbReference type="EC" id="2.3.1.266" evidence="3"/>
<dbReference type="CDD" id="cd04301">
    <property type="entry name" value="NAT_SF"/>
    <property type="match status" value="1"/>
</dbReference>
<organism evidence="5 6">
    <name type="scientific">Ruminococcus albus SY3</name>
    <dbReference type="NCBI Taxonomy" id="1341156"/>
    <lineage>
        <taxon>Bacteria</taxon>
        <taxon>Bacillati</taxon>
        <taxon>Bacillota</taxon>
        <taxon>Clostridia</taxon>
        <taxon>Eubacteriales</taxon>
        <taxon>Oscillospiraceae</taxon>
        <taxon>Ruminococcus</taxon>
    </lineage>
</organism>
<evidence type="ECO:0000259" key="4">
    <source>
        <dbReference type="PROSITE" id="PS51186"/>
    </source>
</evidence>
<name>A0A011V0I7_RUMAL</name>
<comment type="similarity">
    <text evidence="3">Belongs to the acetyltransferase family. RimI subfamily.</text>
</comment>
<dbReference type="NCBIfam" id="TIGR01575">
    <property type="entry name" value="rimI"/>
    <property type="match status" value="1"/>
</dbReference>
<comment type="catalytic activity">
    <reaction evidence="3">
        <text>N-terminal L-alanyl-[ribosomal protein bS18] + acetyl-CoA = N-terminal N(alpha)-acetyl-L-alanyl-[ribosomal protein bS18] + CoA + H(+)</text>
        <dbReference type="Rhea" id="RHEA:43756"/>
        <dbReference type="Rhea" id="RHEA-COMP:10676"/>
        <dbReference type="Rhea" id="RHEA-COMP:10677"/>
        <dbReference type="ChEBI" id="CHEBI:15378"/>
        <dbReference type="ChEBI" id="CHEBI:57287"/>
        <dbReference type="ChEBI" id="CHEBI:57288"/>
        <dbReference type="ChEBI" id="CHEBI:64718"/>
        <dbReference type="ChEBI" id="CHEBI:83683"/>
        <dbReference type="EC" id="2.3.1.266"/>
    </reaction>
</comment>
<evidence type="ECO:0000256" key="1">
    <source>
        <dbReference type="ARBA" id="ARBA00022679"/>
    </source>
</evidence>
<dbReference type="SUPFAM" id="SSF55729">
    <property type="entry name" value="Acyl-CoA N-acyltransferases (Nat)"/>
    <property type="match status" value="1"/>
</dbReference>
<dbReference type="Pfam" id="PF00583">
    <property type="entry name" value="Acetyltransf_1"/>
    <property type="match status" value="1"/>
</dbReference>
<dbReference type="PATRIC" id="fig|1341156.4.peg.2274"/>
<keyword evidence="3" id="KW-0963">Cytoplasm</keyword>
<comment type="function">
    <text evidence="3">Acetylates the N-terminal alanine of ribosomal protein bS18.</text>
</comment>
<dbReference type="InterPro" id="IPR051556">
    <property type="entry name" value="N-term/lysine_N-AcTrnsfr"/>
</dbReference>
<dbReference type="OrthoDB" id="9794566at2"/>
<dbReference type="InterPro" id="IPR000182">
    <property type="entry name" value="GNAT_dom"/>
</dbReference>
<dbReference type="InterPro" id="IPR016181">
    <property type="entry name" value="Acyl_CoA_acyltransferase"/>
</dbReference>
<dbReference type="Proteomes" id="UP000021369">
    <property type="component" value="Unassembled WGS sequence"/>
</dbReference>
<dbReference type="InterPro" id="IPR006464">
    <property type="entry name" value="AcTrfase_RimI/Ard1"/>
</dbReference>
<sequence length="144" mass="15924">MLKIVPMTEDNVAEAAALSAACLKEAWSEEVCRAQLKNPNDRTLLAYSEGKAAGFLSCWYIAGEAEINNICVLSEYRRQGIARAMFAEIFALLTEAESWVLEVRESNSAAIALYESLGFEKAGVRKNFYDDPTENAVIMTKQST</sequence>
<dbReference type="PANTHER" id="PTHR42919:SF8">
    <property type="entry name" value="N-ALPHA-ACETYLTRANSFERASE 50"/>
    <property type="match status" value="1"/>
</dbReference>
<dbReference type="PANTHER" id="PTHR42919">
    <property type="entry name" value="N-ALPHA-ACETYLTRANSFERASE"/>
    <property type="match status" value="1"/>
</dbReference>
<feature type="domain" description="N-acetyltransferase" evidence="4">
    <location>
        <begin position="2"/>
        <end position="144"/>
    </location>
</feature>
<reference evidence="5 6" key="1">
    <citation type="submission" date="2013-06" db="EMBL/GenBank/DDBJ databases">
        <title>Rumen cellulosomics: divergent fiber-degrading strategies revealed by comparative genome-wide analysis of six Ruminococcal strains.</title>
        <authorList>
            <person name="Dassa B."/>
            <person name="Borovok I."/>
            <person name="Lamed R."/>
            <person name="Flint H."/>
            <person name="Yeoman C.J."/>
            <person name="White B."/>
            <person name="Bayer E.A."/>
        </authorList>
    </citation>
    <scope>NUCLEOTIDE SEQUENCE [LARGE SCALE GENOMIC DNA]</scope>
    <source>
        <strain evidence="5 6">SY3</strain>
    </source>
</reference>
<evidence type="ECO:0000256" key="3">
    <source>
        <dbReference type="RuleBase" id="RU363094"/>
    </source>
</evidence>